<feature type="signal peptide" evidence="2">
    <location>
        <begin position="1"/>
        <end position="29"/>
    </location>
</feature>
<protein>
    <recommendedName>
        <fullName evidence="7">Bacterial Ig-like domain-containing protein</fullName>
    </recommendedName>
</protein>
<dbReference type="InterPro" id="IPR032109">
    <property type="entry name" value="Big_3_5"/>
</dbReference>
<keyword evidence="1 2" id="KW-0732">Signal</keyword>
<evidence type="ECO:0008006" key="7">
    <source>
        <dbReference type="Google" id="ProtNLM"/>
    </source>
</evidence>
<dbReference type="PANTHER" id="PTHR30570">
    <property type="entry name" value="PERIPLASMIC PHOSPHATE BINDING COMPONENT OF PHOSPHATE ABC TRANSPORTER"/>
    <property type="match status" value="1"/>
</dbReference>
<evidence type="ECO:0000259" key="4">
    <source>
        <dbReference type="Pfam" id="PF16640"/>
    </source>
</evidence>
<dbReference type="Pfam" id="PF12849">
    <property type="entry name" value="PBP_like_2"/>
    <property type="match status" value="1"/>
</dbReference>
<dbReference type="InterPro" id="IPR013783">
    <property type="entry name" value="Ig-like_fold"/>
</dbReference>
<organism evidence="5 6">
    <name type="scientific">Nocardioides endophyticus</name>
    <dbReference type="NCBI Taxonomy" id="1353775"/>
    <lineage>
        <taxon>Bacteria</taxon>
        <taxon>Bacillati</taxon>
        <taxon>Actinomycetota</taxon>
        <taxon>Actinomycetes</taxon>
        <taxon>Propionibacteriales</taxon>
        <taxon>Nocardioidaceae</taxon>
        <taxon>Nocardioides</taxon>
    </lineage>
</organism>
<gene>
    <name evidence="5" type="ORF">GCM10023350_44270</name>
</gene>
<dbReference type="SUPFAM" id="SSF53850">
    <property type="entry name" value="Periplasmic binding protein-like II"/>
    <property type="match status" value="1"/>
</dbReference>
<dbReference type="Gene3D" id="2.60.40.10">
    <property type="entry name" value="Immunoglobulins"/>
    <property type="match status" value="2"/>
</dbReference>
<feature type="domain" description="PBP" evidence="3">
    <location>
        <begin position="82"/>
        <end position="229"/>
    </location>
</feature>
<proteinExistence type="predicted"/>
<evidence type="ECO:0000256" key="2">
    <source>
        <dbReference type="SAM" id="SignalP"/>
    </source>
</evidence>
<evidence type="ECO:0000259" key="3">
    <source>
        <dbReference type="Pfam" id="PF12849"/>
    </source>
</evidence>
<dbReference type="InterPro" id="IPR024370">
    <property type="entry name" value="PBP_domain"/>
</dbReference>
<dbReference type="EMBL" id="BAABKN010000029">
    <property type="protein sequence ID" value="GAA4754058.1"/>
    <property type="molecule type" value="Genomic_DNA"/>
</dbReference>
<dbReference type="RefSeq" id="WP_345529241.1">
    <property type="nucleotide sequence ID" value="NZ_BAABKN010000029.1"/>
</dbReference>
<dbReference type="Gene3D" id="3.40.190.10">
    <property type="entry name" value="Periplasmic binding protein-like II"/>
    <property type="match status" value="1"/>
</dbReference>
<dbReference type="InterPro" id="IPR050811">
    <property type="entry name" value="Phosphate_ABC_transporter"/>
</dbReference>
<dbReference type="PANTHER" id="PTHR30570:SF1">
    <property type="entry name" value="PHOSPHATE-BINDING PROTEIN PSTS"/>
    <property type="match status" value="1"/>
</dbReference>
<reference evidence="6" key="1">
    <citation type="journal article" date="2019" name="Int. J. Syst. Evol. Microbiol.">
        <title>The Global Catalogue of Microorganisms (GCM) 10K type strain sequencing project: providing services to taxonomists for standard genome sequencing and annotation.</title>
        <authorList>
            <consortium name="The Broad Institute Genomics Platform"/>
            <consortium name="The Broad Institute Genome Sequencing Center for Infectious Disease"/>
            <person name="Wu L."/>
            <person name="Ma J."/>
        </authorList>
    </citation>
    <scope>NUCLEOTIDE SEQUENCE [LARGE SCALE GENOMIC DNA]</scope>
    <source>
        <strain evidence="6">JCM 18532</strain>
    </source>
</reference>
<sequence>MSARKSFAATLAAVVAGSALIMAASPASAEYRSDPDDTTGFTPTAADLIGVGSDTTQHAMHLIADAWNADTSHTFKIASYAATEAGHAQTAGNTIVLPGGKEVARPNGSGAGRKTLRLEQEKNAEIDFARSSDKLDVDDIGAGLKAIPFALDTVVTAVSASTASNAPASLTAAQLVSIYKCESTKWNQVGGTSGATIEPLAPQSGSGTAKFFKSVLVAANGGTDFNYAGCVTQNDTVQEHDDTLVKSNPNAIVPISKGRADLKGGTVRVVGGFAEKRALYNVVRGSHLNNASIQAVFGPNGFVCSAEANKLIADSGFQQLATEAHGGVCGTGVDSTSVFTVNQTVTTTTAATATSPAANAVKVVARVAGSTAPTGTVSFYEGTTLVQGDVPLVSGQATLSKSGVAAGAHTYKAVYTPNDSIFLESEGTATVTVAAPVAKTKVAISESFPAKVKLKKAKSVSVKGVVTVKGATGKVTVKNGKKTLKSATLKGGKASVKLPKLKKGTYKLTIAYSGDAKHLGGTKKFTVKVVK</sequence>
<accession>A0ABP8ZDT3</accession>
<feature type="domain" description="Bacterial Ig-like" evidence="4">
    <location>
        <begin position="458"/>
        <end position="529"/>
    </location>
</feature>
<feature type="chain" id="PRO_5045163667" description="Bacterial Ig-like domain-containing protein" evidence="2">
    <location>
        <begin position="30"/>
        <end position="531"/>
    </location>
</feature>
<keyword evidence="6" id="KW-1185">Reference proteome</keyword>
<dbReference type="Pfam" id="PF16640">
    <property type="entry name" value="Big_3_5"/>
    <property type="match status" value="1"/>
</dbReference>
<dbReference type="Proteomes" id="UP001499882">
    <property type="component" value="Unassembled WGS sequence"/>
</dbReference>
<evidence type="ECO:0000313" key="5">
    <source>
        <dbReference type="EMBL" id="GAA4754058.1"/>
    </source>
</evidence>
<name>A0ABP8ZDT3_9ACTN</name>
<evidence type="ECO:0000313" key="6">
    <source>
        <dbReference type="Proteomes" id="UP001499882"/>
    </source>
</evidence>
<comment type="caution">
    <text evidence="5">The sequence shown here is derived from an EMBL/GenBank/DDBJ whole genome shotgun (WGS) entry which is preliminary data.</text>
</comment>
<evidence type="ECO:0000256" key="1">
    <source>
        <dbReference type="ARBA" id="ARBA00022729"/>
    </source>
</evidence>